<dbReference type="InterPro" id="IPR036047">
    <property type="entry name" value="F-box-like_dom_sf"/>
</dbReference>
<gene>
    <name evidence="3" type="ORF">MERR_LOCUS7060</name>
</gene>
<comment type="caution">
    <text evidence="3">The sequence shown here is derived from an EMBL/GenBank/DDBJ whole genome shotgun (WGS) entry which is preliminary data.</text>
</comment>
<evidence type="ECO:0000313" key="3">
    <source>
        <dbReference type="EMBL" id="CAA7019825.1"/>
    </source>
</evidence>
<dbReference type="AlphaFoldDB" id="A0A6D2HWQ5"/>
<feature type="domain" description="F-box" evidence="2">
    <location>
        <begin position="21"/>
        <end position="68"/>
    </location>
</feature>
<protein>
    <recommendedName>
        <fullName evidence="2">F-box domain-containing protein</fullName>
    </recommendedName>
</protein>
<feature type="compositionally biased region" description="Basic residues" evidence="1">
    <location>
        <begin position="1"/>
        <end position="10"/>
    </location>
</feature>
<dbReference type="PROSITE" id="PS50181">
    <property type="entry name" value="FBOX"/>
    <property type="match status" value="1"/>
</dbReference>
<dbReference type="SMART" id="SM00256">
    <property type="entry name" value="FBOX"/>
    <property type="match status" value="1"/>
</dbReference>
<keyword evidence="4" id="KW-1185">Reference proteome</keyword>
<sequence length="165" mass="18325">MSLSPTKKRVHGDNQSSPSSSLSLSSLPDDAILRCLLGVPRSSHLNVSHVNKTFRSLVRSPEFEFHQIRSLLLHKTPSMSPSRMETLAVSSNGSLSVPLRLRMKRGRRLSTDWSHSQFRSLVMVMHFFLHVSSPLGQRSTSLAATPKKTPTPPRISGFLTLVPET</sequence>
<dbReference type="InterPro" id="IPR001810">
    <property type="entry name" value="F-box_dom"/>
</dbReference>
<dbReference type="EMBL" id="CACVBM020000488">
    <property type="protein sequence ID" value="CAA7019825.1"/>
    <property type="molecule type" value="Genomic_DNA"/>
</dbReference>
<accession>A0A6D2HWQ5</accession>
<dbReference type="PANTHER" id="PTHR24414">
    <property type="entry name" value="F-BOX/KELCH-REPEAT PROTEIN SKIP4"/>
    <property type="match status" value="1"/>
</dbReference>
<proteinExistence type="predicted"/>
<organism evidence="3 4">
    <name type="scientific">Microthlaspi erraticum</name>
    <dbReference type="NCBI Taxonomy" id="1685480"/>
    <lineage>
        <taxon>Eukaryota</taxon>
        <taxon>Viridiplantae</taxon>
        <taxon>Streptophyta</taxon>
        <taxon>Embryophyta</taxon>
        <taxon>Tracheophyta</taxon>
        <taxon>Spermatophyta</taxon>
        <taxon>Magnoliopsida</taxon>
        <taxon>eudicotyledons</taxon>
        <taxon>Gunneridae</taxon>
        <taxon>Pentapetalae</taxon>
        <taxon>rosids</taxon>
        <taxon>malvids</taxon>
        <taxon>Brassicales</taxon>
        <taxon>Brassicaceae</taxon>
        <taxon>Coluteocarpeae</taxon>
        <taxon>Microthlaspi</taxon>
    </lineage>
</organism>
<evidence type="ECO:0000259" key="2">
    <source>
        <dbReference type="PROSITE" id="PS50181"/>
    </source>
</evidence>
<dbReference type="PANTHER" id="PTHR24414:SF143">
    <property type="entry name" value="F-BOX DOMAIN-CONTAINING PROTEIN"/>
    <property type="match status" value="1"/>
</dbReference>
<dbReference type="Proteomes" id="UP000467841">
    <property type="component" value="Unassembled WGS sequence"/>
</dbReference>
<evidence type="ECO:0000313" key="4">
    <source>
        <dbReference type="Proteomes" id="UP000467841"/>
    </source>
</evidence>
<dbReference type="SUPFAM" id="SSF81383">
    <property type="entry name" value="F-box domain"/>
    <property type="match status" value="1"/>
</dbReference>
<name>A0A6D2HWQ5_9BRAS</name>
<dbReference type="Pfam" id="PF00646">
    <property type="entry name" value="F-box"/>
    <property type="match status" value="1"/>
</dbReference>
<reference evidence="3" key="1">
    <citation type="submission" date="2020-01" db="EMBL/GenBank/DDBJ databases">
        <authorList>
            <person name="Mishra B."/>
        </authorList>
    </citation>
    <scope>NUCLEOTIDE SEQUENCE [LARGE SCALE GENOMIC DNA]</scope>
</reference>
<evidence type="ECO:0000256" key="1">
    <source>
        <dbReference type="SAM" id="MobiDB-lite"/>
    </source>
</evidence>
<feature type="region of interest" description="Disordered" evidence="1">
    <location>
        <begin position="1"/>
        <end position="24"/>
    </location>
</feature>
<dbReference type="InterPro" id="IPR050354">
    <property type="entry name" value="F-box/kelch-repeat_ARATH"/>
</dbReference>